<feature type="binding site" evidence="18">
    <location>
        <position position="319"/>
    </location>
    <ligand>
        <name>UDP-N-acetyl-alpha-D-glucosamine</name>
        <dbReference type="ChEBI" id="CHEBI:57705"/>
    </ligand>
</feature>
<feature type="binding site" evidence="18">
    <location>
        <position position="173"/>
    </location>
    <ligand>
        <name>UDP-N-acetyl-alpha-D-glucosamine</name>
        <dbReference type="ChEBI" id="CHEBI:57705"/>
    </ligand>
</feature>
<evidence type="ECO:0000256" key="5">
    <source>
        <dbReference type="ARBA" id="ARBA00022679"/>
    </source>
</evidence>
<dbReference type="PANTHER" id="PTHR43584">
    <property type="entry name" value="NUCLEOTIDYL TRANSFERASE"/>
    <property type="match status" value="1"/>
</dbReference>
<feature type="binding site" evidence="18">
    <location>
        <position position="78"/>
    </location>
    <ligand>
        <name>UDP-N-acetyl-alpha-D-glucosamine</name>
        <dbReference type="ChEBI" id="CHEBI:57705"/>
    </ligand>
</feature>
<dbReference type="InterPro" id="IPR029044">
    <property type="entry name" value="Nucleotide-diphossugar_trans"/>
</dbReference>
<feature type="binding site" evidence="18">
    <location>
        <position position="363"/>
    </location>
    <ligand>
        <name>UDP-N-acetyl-alpha-D-glucosamine</name>
        <dbReference type="ChEBI" id="CHEBI:57705"/>
    </ligand>
</feature>
<dbReference type="HAMAP" id="MF_01631">
    <property type="entry name" value="GlmU"/>
    <property type="match status" value="1"/>
</dbReference>
<comment type="similarity">
    <text evidence="3 18">In the N-terminal section; belongs to the N-acetylglucosamine-1-phosphate uridyltransferase family.</text>
</comment>
<accession>A0ABW4JUA2</accession>
<feature type="binding site" evidence="18">
    <location>
        <position position="158"/>
    </location>
    <ligand>
        <name>UDP-N-acetyl-alpha-D-glucosamine</name>
        <dbReference type="ChEBI" id="CHEBI:57705"/>
    </ligand>
</feature>
<evidence type="ECO:0000256" key="17">
    <source>
        <dbReference type="ARBA" id="ARBA00049628"/>
    </source>
</evidence>
<evidence type="ECO:0000256" key="4">
    <source>
        <dbReference type="ARBA" id="ARBA00022490"/>
    </source>
</evidence>
<reference evidence="21" key="1">
    <citation type="journal article" date="2019" name="Int. J. Syst. Evol. Microbiol.">
        <title>The Global Catalogue of Microorganisms (GCM) 10K type strain sequencing project: providing services to taxonomists for standard genome sequencing and annotation.</title>
        <authorList>
            <consortium name="The Broad Institute Genomics Platform"/>
            <consortium name="The Broad Institute Genome Sequencing Center for Infectious Disease"/>
            <person name="Wu L."/>
            <person name="Ma J."/>
        </authorList>
    </citation>
    <scope>NUCLEOTIDE SEQUENCE [LARGE SCALE GENOMIC DNA]</scope>
    <source>
        <strain evidence="21">JCM 3369</strain>
    </source>
</reference>
<feature type="binding site" evidence="18">
    <location>
        <begin position="83"/>
        <end position="84"/>
    </location>
    <ligand>
        <name>UDP-N-acetyl-alpha-D-glucosamine</name>
        <dbReference type="ChEBI" id="CHEBI:57705"/>
    </ligand>
</feature>
<dbReference type="InterPro" id="IPR038009">
    <property type="entry name" value="GlmU_C_LbH"/>
</dbReference>
<evidence type="ECO:0000256" key="7">
    <source>
        <dbReference type="ARBA" id="ARBA00022723"/>
    </source>
</evidence>
<dbReference type="CDD" id="cd03353">
    <property type="entry name" value="LbH_GlmU_C"/>
    <property type="match status" value="1"/>
</dbReference>
<dbReference type="Gene3D" id="3.90.550.10">
    <property type="entry name" value="Spore Coat Polysaccharide Biosynthesis Protein SpsA, Chain A"/>
    <property type="match status" value="1"/>
</dbReference>
<feature type="binding site" evidence="18">
    <location>
        <position position="366"/>
    </location>
    <ligand>
        <name>acetyl-CoA</name>
        <dbReference type="ChEBI" id="CHEBI:57288"/>
    </ligand>
</feature>
<proteinExistence type="inferred from homology"/>
<evidence type="ECO:0000256" key="12">
    <source>
        <dbReference type="ARBA" id="ARBA00023268"/>
    </source>
</evidence>
<feature type="binding site" evidence="18">
    <location>
        <position position="352"/>
    </location>
    <ligand>
        <name>UDP-N-acetyl-alpha-D-glucosamine</name>
        <dbReference type="ChEBI" id="CHEBI:57705"/>
    </ligand>
</feature>
<feature type="domain" description="MobA-like NTP transferase" evidence="19">
    <location>
        <begin position="9"/>
        <end position="145"/>
    </location>
</feature>
<protein>
    <recommendedName>
        <fullName evidence="18">Bifunctional protein GlmU</fullName>
    </recommendedName>
    <domain>
        <recommendedName>
            <fullName evidence="18">UDP-N-acetylglucosamine pyrophosphorylase</fullName>
            <ecNumber evidence="18">2.7.7.23</ecNumber>
        </recommendedName>
        <alternativeName>
            <fullName evidence="18">N-acetylglucosamine-1-phosphate uridyltransferase</fullName>
        </alternativeName>
    </domain>
    <domain>
        <recommendedName>
            <fullName evidence="18">Glucosamine-1-phosphate N-acetyltransferase</fullName>
            <ecNumber evidence="18">2.3.1.157</ecNumber>
        </recommendedName>
    </domain>
</protein>
<feature type="region of interest" description="Pyrophosphorylase" evidence="18">
    <location>
        <begin position="1"/>
        <end position="232"/>
    </location>
</feature>
<dbReference type="EC" id="2.3.1.157" evidence="18"/>
<keyword evidence="8 18" id="KW-0677">Repeat</keyword>
<evidence type="ECO:0000256" key="10">
    <source>
        <dbReference type="ARBA" id="ARBA00022960"/>
    </source>
</evidence>
<dbReference type="PANTHER" id="PTHR43584:SF3">
    <property type="entry name" value="BIFUNCTIONAL PROTEIN GLMU"/>
    <property type="match status" value="1"/>
</dbReference>
<dbReference type="Pfam" id="PF00132">
    <property type="entry name" value="Hexapep"/>
    <property type="match status" value="1"/>
</dbReference>
<dbReference type="GO" id="GO:0003977">
    <property type="term" value="F:UDP-N-acetylglucosamine diphosphorylase activity"/>
    <property type="evidence" value="ECO:0007669"/>
    <property type="project" value="UniProtKB-EC"/>
</dbReference>
<comment type="pathway">
    <text evidence="18">Nucleotide-sugar biosynthesis; UDP-N-acetyl-alpha-D-glucosamine biosynthesis; UDP-N-acetyl-alpha-D-glucosamine from N-acetyl-alpha-D-glucosamine 1-phosphate: step 1/1.</text>
</comment>
<keyword evidence="11 18" id="KW-0573">Peptidoglycan synthesis</keyword>
<keyword evidence="13 18" id="KW-0012">Acyltransferase</keyword>
<dbReference type="NCBIfam" id="TIGR01173">
    <property type="entry name" value="glmU"/>
    <property type="match status" value="1"/>
</dbReference>
<evidence type="ECO:0000259" key="19">
    <source>
        <dbReference type="Pfam" id="PF12804"/>
    </source>
</evidence>
<comment type="cofactor">
    <cofactor evidence="18">
        <name>Mg(2+)</name>
        <dbReference type="ChEBI" id="CHEBI:18420"/>
    </cofactor>
    <text evidence="18">Binds 1 Mg(2+) ion per subunit.</text>
</comment>
<feature type="binding site" evidence="18">
    <location>
        <position position="391"/>
    </location>
    <ligand>
        <name>acetyl-CoA</name>
        <dbReference type="ChEBI" id="CHEBI:57288"/>
    </ligand>
</feature>
<feature type="binding site" evidence="18">
    <location>
        <position position="108"/>
    </location>
    <ligand>
        <name>Mg(2+)</name>
        <dbReference type="ChEBI" id="CHEBI:18420"/>
    </ligand>
</feature>
<dbReference type="Gene3D" id="2.160.10.10">
    <property type="entry name" value="Hexapeptide repeat proteins"/>
    <property type="match status" value="1"/>
</dbReference>
<feature type="binding site" evidence="18">
    <location>
        <position position="230"/>
    </location>
    <ligand>
        <name>UDP-N-acetyl-alpha-D-glucosamine</name>
        <dbReference type="ChEBI" id="CHEBI:57705"/>
    </ligand>
</feature>
<evidence type="ECO:0000256" key="8">
    <source>
        <dbReference type="ARBA" id="ARBA00022737"/>
    </source>
</evidence>
<evidence type="ECO:0000256" key="9">
    <source>
        <dbReference type="ARBA" id="ARBA00022842"/>
    </source>
</evidence>
<evidence type="ECO:0000256" key="6">
    <source>
        <dbReference type="ARBA" id="ARBA00022695"/>
    </source>
</evidence>
<dbReference type="PROSITE" id="PS00101">
    <property type="entry name" value="HEXAPEP_TRANSFERASES"/>
    <property type="match status" value="1"/>
</dbReference>
<evidence type="ECO:0000256" key="16">
    <source>
        <dbReference type="ARBA" id="ARBA00048493"/>
    </source>
</evidence>
<dbReference type="Pfam" id="PF12804">
    <property type="entry name" value="NTP_transf_3"/>
    <property type="match status" value="1"/>
</dbReference>
<comment type="function">
    <text evidence="17 18">Catalyzes the last two sequential reactions in the de novo biosynthetic pathway for UDP-N-acetylglucosamine (UDP-GlcNAc). The C-terminal domain catalyzes the transfer of acetyl group from acetyl coenzyme A to glucosamine-1-phosphate (GlcN-1-P) to produce N-acetylglucosamine-1-phosphate (GlcNAc-1-P), which is converted into UDP-GlcNAc by the transfer of uridine 5-monophosphate (from uridine 5-triphosphate), a reaction catalyzed by the N-terminal domain.</text>
</comment>
<evidence type="ECO:0000256" key="18">
    <source>
        <dbReference type="HAMAP-Rule" id="MF_01631"/>
    </source>
</evidence>
<comment type="caution">
    <text evidence="18">Lacks conserved residue(s) required for the propagation of feature annotation.</text>
</comment>
<comment type="caution">
    <text evidence="20">The sequence shown here is derived from an EMBL/GenBank/DDBJ whole genome shotgun (WGS) entry which is preliminary data.</text>
</comment>
<dbReference type="EMBL" id="JBHUFA010000001">
    <property type="protein sequence ID" value="MFD1694386.1"/>
    <property type="molecule type" value="Genomic_DNA"/>
</dbReference>
<name>A0ABW4JUA2_9HYPH</name>
<gene>
    <name evidence="18 20" type="primary">glmU</name>
    <name evidence="20" type="ORF">ACFSC7_02580</name>
</gene>
<feature type="binding site" evidence="18">
    <location>
        <position position="144"/>
    </location>
    <ligand>
        <name>UDP-N-acetyl-alpha-D-glucosamine</name>
        <dbReference type="ChEBI" id="CHEBI:57705"/>
    </ligand>
</feature>
<feature type="active site" description="Proton acceptor" evidence="18">
    <location>
        <position position="349"/>
    </location>
</feature>
<feature type="binding site" evidence="18">
    <location>
        <position position="409"/>
    </location>
    <ligand>
        <name>acetyl-CoA</name>
        <dbReference type="ChEBI" id="CHEBI:57288"/>
    </ligand>
</feature>
<evidence type="ECO:0000256" key="1">
    <source>
        <dbReference type="ARBA" id="ARBA00004496"/>
    </source>
</evidence>
<feature type="binding site" evidence="18">
    <location>
        <position position="426"/>
    </location>
    <ligand>
        <name>acetyl-CoA</name>
        <dbReference type="ChEBI" id="CHEBI:57288"/>
    </ligand>
</feature>
<comment type="subcellular location">
    <subcellularLocation>
        <location evidence="1 18">Cytoplasm</location>
    </subcellularLocation>
</comment>
<dbReference type="RefSeq" id="WP_149891754.1">
    <property type="nucleotide sequence ID" value="NZ_JBHUFA010000001.1"/>
</dbReference>
<keyword evidence="14 18" id="KW-0961">Cell wall biogenesis/degradation</keyword>
<keyword evidence="21" id="KW-1185">Reference proteome</keyword>
<keyword evidence="5 18" id="KW-0808">Transferase</keyword>
<dbReference type="InterPro" id="IPR011004">
    <property type="entry name" value="Trimer_LpxA-like_sf"/>
</dbReference>
<keyword evidence="4 18" id="KW-0963">Cytoplasm</keyword>
<comment type="pathway">
    <text evidence="18">Nucleotide-sugar biosynthesis; UDP-N-acetyl-alpha-D-glucosamine biosynthesis; N-acetyl-alpha-D-glucosamine 1-phosphate from alpha-D-glucosamine 6-phosphate (route II): step 2/2.</text>
</comment>
<dbReference type="InterPro" id="IPR005882">
    <property type="entry name" value="Bifunctional_GlmU"/>
</dbReference>
<keyword evidence="7 18" id="KW-0479">Metal-binding</keyword>
<feature type="region of interest" description="Linker" evidence="18">
    <location>
        <begin position="233"/>
        <end position="253"/>
    </location>
</feature>
<evidence type="ECO:0000256" key="13">
    <source>
        <dbReference type="ARBA" id="ARBA00023315"/>
    </source>
</evidence>
<keyword evidence="6 18" id="KW-0548">Nucleotidyltransferase</keyword>
<dbReference type="InterPro" id="IPR018357">
    <property type="entry name" value="Hexapep_transf_CS"/>
</dbReference>
<keyword evidence="9 18" id="KW-0460">Magnesium</keyword>
<feature type="binding site" evidence="18">
    <location>
        <position position="230"/>
    </location>
    <ligand>
        <name>Mg(2+)</name>
        <dbReference type="ChEBI" id="CHEBI:18420"/>
    </ligand>
</feature>
<comment type="catalytic activity">
    <reaction evidence="15 18">
        <text>alpha-D-glucosamine 1-phosphate + acetyl-CoA = N-acetyl-alpha-D-glucosamine 1-phosphate + CoA + H(+)</text>
        <dbReference type="Rhea" id="RHEA:13725"/>
        <dbReference type="ChEBI" id="CHEBI:15378"/>
        <dbReference type="ChEBI" id="CHEBI:57287"/>
        <dbReference type="ChEBI" id="CHEBI:57288"/>
        <dbReference type="ChEBI" id="CHEBI:57776"/>
        <dbReference type="ChEBI" id="CHEBI:58516"/>
        <dbReference type="EC" id="2.3.1.157"/>
    </reaction>
</comment>
<keyword evidence="10 18" id="KW-0133">Cell shape</keyword>
<dbReference type="InterPro" id="IPR001451">
    <property type="entry name" value="Hexapep"/>
</dbReference>
<comment type="similarity">
    <text evidence="2 18">In the C-terminal section; belongs to the transferase hexapeptide repeat family.</text>
</comment>
<organism evidence="20 21">
    <name type="scientific">Roseibium aestuarii</name>
    <dbReference type="NCBI Taxonomy" id="2600299"/>
    <lineage>
        <taxon>Bacteria</taxon>
        <taxon>Pseudomonadati</taxon>
        <taxon>Pseudomonadota</taxon>
        <taxon>Alphaproteobacteria</taxon>
        <taxon>Hyphomicrobiales</taxon>
        <taxon>Stappiaceae</taxon>
        <taxon>Roseibium</taxon>
    </lineage>
</organism>
<dbReference type="InterPro" id="IPR025877">
    <property type="entry name" value="MobA-like_NTP_Trfase"/>
</dbReference>
<evidence type="ECO:0000256" key="14">
    <source>
        <dbReference type="ARBA" id="ARBA00023316"/>
    </source>
</evidence>
<evidence type="ECO:0000256" key="15">
    <source>
        <dbReference type="ARBA" id="ARBA00048247"/>
    </source>
</evidence>
<keyword evidence="12 18" id="KW-0511">Multifunctional enzyme</keyword>
<comment type="catalytic activity">
    <reaction evidence="16 18">
        <text>N-acetyl-alpha-D-glucosamine 1-phosphate + UTP + H(+) = UDP-N-acetyl-alpha-D-glucosamine + diphosphate</text>
        <dbReference type="Rhea" id="RHEA:13509"/>
        <dbReference type="ChEBI" id="CHEBI:15378"/>
        <dbReference type="ChEBI" id="CHEBI:33019"/>
        <dbReference type="ChEBI" id="CHEBI:46398"/>
        <dbReference type="ChEBI" id="CHEBI:57705"/>
        <dbReference type="ChEBI" id="CHEBI:57776"/>
        <dbReference type="EC" id="2.7.7.23"/>
    </reaction>
</comment>
<evidence type="ECO:0000313" key="21">
    <source>
        <dbReference type="Proteomes" id="UP001597327"/>
    </source>
</evidence>
<feature type="region of interest" description="N-acetyltransferase" evidence="18">
    <location>
        <begin position="254"/>
        <end position="457"/>
    </location>
</feature>
<dbReference type="InterPro" id="IPR050065">
    <property type="entry name" value="GlmU-like"/>
</dbReference>
<dbReference type="Proteomes" id="UP001597327">
    <property type="component" value="Unassembled WGS sequence"/>
</dbReference>
<dbReference type="NCBIfam" id="NF010933">
    <property type="entry name" value="PRK14353.1"/>
    <property type="match status" value="1"/>
</dbReference>
<feature type="binding site" evidence="18">
    <location>
        <position position="25"/>
    </location>
    <ligand>
        <name>UDP-N-acetyl-alpha-D-glucosamine</name>
        <dbReference type="ChEBI" id="CHEBI:57705"/>
    </ligand>
</feature>
<sequence>MTERSFLPIVLGAGLGTRMRSDLPKVLHEIGNLPLVGHVLKALAEAGAQAPAVVIGPDMPALEAAVTRIAPQARCFVQVDRLGTAHAALAARPALEEGADDVLVLFGDTPLVTAETISRVRAELAAGADVAVLGFEAANPFGYGRLLMRDGRLVAIREEKDASPEERAVTFCNSGIMGFRGAVALDLMVAIGNANAKGEYYLTDAVEIANACGLAVVAVAADEEEVQGINTRVQLSACEAVFQKRARLAAMEAGVTLQAPDTVFFSHDTALGADVLVEPNVVFGPGVRVESGTRIRAFSHLEGAEVGAGVTMGPYARLRPGARLAEGVHVGNFVEIKQATVETGAKVNHLTYIGDAHVGAGSNIGAGTITCNYDGYGKHLTVIGKGSFIGSNATLVAPLTLGDGVYVAAGSTVTADVDADALVIGRGRQTDKPGKAAELRARFKAAKAAKVAESARD</sequence>
<evidence type="ECO:0000256" key="3">
    <source>
        <dbReference type="ARBA" id="ARBA00007947"/>
    </source>
</evidence>
<comment type="pathway">
    <text evidence="18">Bacterial outer membrane biogenesis; LPS lipid A biosynthesis.</text>
</comment>
<feature type="binding site" evidence="18">
    <location>
        <begin position="372"/>
        <end position="373"/>
    </location>
    <ligand>
        <name>acetyl-CoA</name>
        <dbReference type="ChEBI" id="CHEBI:57288"/>
    </ligand>
</feature>
<feature type="binding site" evidence="18">
    <location>
        <position position="337"/>
    </location>
    <ligand>
        <name>UDP-N-acetyl-alpha-D-glucosamine</name>
        <dbReference type="ChEBI" id="CHEBI:57705"/>
    </ligand>
</feature>
<dbReference type="CDD" id="cd02540">
    <property type="entry name" value="GT2_GlmU_N_bac"/>
    <property type="match status" value="1"/>
</dbReference>
<dbReference type="EC" id="2.7.7.23" evidence="18"/>
<dbReference type="SUPFAM" id="SSF51161">
    <property type="entry name" value="Trimeric LpxA-like enzymes"/>
    <property type="match status" value="1"/>
</dbReference>
<evidence type="ECO:0000256" key="11">
    <source>
        <dbReference type="ARBA" id="ARBA00022984"/>
    </source>
</evidence>
<evidence type="ECO:0000313" key="20">
    <source>
        <dbReference type="EMBL" id="MFD1694386.1"/>
    </source>
</evidence>
<dbReference type="SUPFAM" id="SSF53448">
    <property type="entry name" value="Nucleotide-diphospho-sugar transferases"/>
    <property type="match status" value="1"/>
</dbReference>
<evidence type="ECO:0000256" key="2">
    <source>
        <dbReference type="ARBA" id="ARBA00007707"/>
    </source>
</evidence>
<comment type="subunit">
    <text evidence="18">Homotrimer.</text>
</comment>